<dbReference type="EMBL" id="CM004467">
    <property type="protein sequence ID" value="OCT96481.1"/>
    <property type="molecule type" value="Genomic_DNA"/>
</dbReference>
<evidence type="ECO:0000256" key="1">
    <source>
        <dbReference type="SAM" id="SignalP"/>
    </source>
</evidence>
<evidence type="ECO:0000313" key="2">
    <source>
        <dbReference type="EMBL" id="OCT96481.1"/>
    </source>
</evidence>
<evidence type="ECO:0000313" key="3">
    <source>
        <dbReference type="Proteomes" id="UP000694892"/>
    </source>
</evidence>
<reference evidence="3" key="1">
    <citation type="journal article" date="2016" name="Nature">
        <title>Genome evolution in the allotetraploid frog Xenopus laevis.</title>
        <authorList>
            <person name="Session A.M."/>
            <person name="Uno Y."/>
            <person name="Kwon T."/>
            <person name="Chapman J.A."/>
            <person name="Toyoda A."/>
            <person name="Takahashi S."/>
            <person name="Fukui A."/>
            <person name="Hikosaka A."/>
            <person name="Suzuki A."/>
            <person name="Kondo M."/>
            <person name="van Heeringen S.J."/>
            <person name="Quigley I."/>
            <person name="Heinz S."/>
            <person name="Ogino H."/>
            <person name="Ochi H."/>
            <person name="Hellsten U."/>
            <person name="Lyons J.B."/>
            <person name="Simakov O."/>
            <person name="Putnam N."/>
            <person name="Stites J."/>
            <person name="Kuroki Y."/>
            <person name="Tanaka T."/>
            <person name="Michiue T."/>
            <person name="Watanabe M."/>
            <person name="Bogdanovic O."/>
            <person name="Lister R."/>
            <person name="Georgiou G."/>
            <person name="Paranjpe S.S."/>
            <person name="van Kruijsbergen I."/>
            <person name="Shu S."/>
            <person name="Carlson J."/>
            <person name="Kinoshita T."/>
            <person name="Ohta Y."/>
            <person name="Mawaribuchi S."/>
            <person name="Jenkins J."/>
            <person name="Grimwood J."/>
            <person name="Schmutz J."/>
            <person name="Mitros T."/>
            <person name="Mozaffari S.V."/>
            <person name="Suzuki Y."/>
            <person name="Haramoto Y."/>
            <person name="Yamamoto T.S."/>
            <person name="Takagi C."/>
            <person name="Heald R."/>
            <person name="Miller K."/>
            <person name="Haudenschild C."/>
            <person name="Kitzman J."/>
            <person name="Nakayama T."/>
            <person name="Izutsu Y."/>
            <person name="Robert J."/>
            <person name="Fortriede J."/>
            <person name="Burns K."/>
            <person name="Lotay V."/>
            <person name="Karimi K."/>
            <person name="Yasuoka Y."/>
            <person name="Dichmann D.S."/>
            <person name="Flajnik M.F."/>
            <person name="Houston D.W."/>
            <person name="Shendure J."/>
            <person name="DuPasquier L."/>
            <person name="Vize P.D."/>
            <person name="Zorn A.M."/>
            <person name="Ito M."/>
            <person name="Marcotte E.M."/>
            <person name="Wallingford J.B."/>
            <person name="Ito Y."/>
            <person name="Asashima M."/>
            <person name="Ueno N."/>
            <person name="Matsuda Y."/>
            <person name="Veenstra G.J."/>
            <person name="Fujiyama A."/>
            <person name="Harland R.M."/>
            <person name="Taira M."/>
            <person name="Rokhsar D.S."/>
        </authorList>
    </citation>
    <scope>NUCLEOTIDE SEQUENCE [LARGE SCALE GENOMIC DNA]</scope>
    <source>
        <strain evidence="3">J</strain>
    </source>
</reference>
<feature type="signal peptide" evidence="1">
    <location>
        <begin position="1"/>
        <end position="15"/>
    </location>
</feature>
<sequence length="70" mass="8070">MRIYIIFLFLGLRTAGPPYPACRLQIIKAAEEYEYIQEGDIMIGGVMTVHLNVYNVTFPWDNSTRLLCTE</sequence>
<gene>
    <name evidence="2" type="ORF">XELAEV_18008685mg</name>
</gene>
<feature type="chain" id="PRO_5037722867" evidence="1">
    <location>
        <begin position="16"/>
        <end position="70"/>
    </location>
</feature>
<organism evidence="2 3">
    <name type="scientific">Xenopus laevis</name>
    <name type="common">African clawed frog</name>
    <dbReference type="NCBI Taxonomy" id="8355"/>
    <lineage>
        <taxon>Eukaryota</taxon>
        <taxon>Metazoa</taxon>
        <taxon>Chordata</taxon>
        <taxon>Craniata</taxon>
        <taxon>Vertebrata</taxon>
        <taxon>Euteleostomi</taxon>
        <taxon>Amphibia</taxon>
        <taxon>Batrachia</taxon>
        <taxon>Anura</taxon>
        <taxon>Pipoidea</taxon>
        <taxon>Pipidae</taxon>
        <taxon>Xenopodinae</taxon>
        <taxon>Xenopus</taxon>
        <taxon>Xenopus</taxon>
    </lineage>
</organism>
<protein>
    <submittedName>
        <fullName evidence="2">Uncharacterized protein</fullName>
    </submittedName>
</protein>
<dbReference type="AlphaFoldDB" id="A0A974I086"/>
<accession>A0A974I086</accession>
<proteinExistence type="predicted"/>
<keyword evidence="1" id="KW-0732">Signal</keyword>
<name>A0A974I086_XENLA</name>
<dbReference type="Proteomes" id="UP000694892">
    <property type="component" value="Chromosome 1S"/>
</dbReference>